<dbReference type="eggNOG" id="COG1589">
    <property type="taxonomic scope" value="Bacteria"/>
</dbReference>
<dbReference type="STRING" id="585501.HMPREF6123_2502"/>
<feature type="transmembrane region" description="Helical" evidence="6">
    <location>
        <begin position="21"/>
        <end position="39"/>
    </location>
</feature>
<keyword evidence="1" id="KW-1003">Cell membrane</keyword>
<dbReference type="PANTHER" id="PTHR37820:SF1">
    <property type="entry name" value="CELL DIVISION PROTEIN FTSQ"/>
    <property type="match status" value="1"/>
</dbReference>
<dbReference type="AlphaFoldDB" id="C2L183"/>
<keyword evidence="5" id="KW-0131">Cell cycle</keyword>
<evidence type="ECO:0000256" key="5">
    <source>
        <dbReference type="ARBA" id="ARBA00023306"/>
    </source>
</evidence>
<gene>
    <name evidence="7" type="ORF">HMPREF6123_2502</name>
</gene>
<evidence type="ECO:0000256" key="2">
    <source>
        <dbReference type="ARBA" id="ARBA00022618"/>
    </source>
</evidence>
<organism evidence="7 8">
    <name type="scientific">Oribacterium sinus F0268</name>
    <dbReference type="NCBI Taxonomy" id="585501"/>
    <lineage>
        <taxon>Bacteria</taxon>
        <taxon>Bacillati</taxon>
        <taxon>Bacillota</taxon>
        <taxon>Clostridia</taxon>
        <taxon>Lachnospirales</taxon>
        <taxon>Lachnospiraceae</taxon>
        <taxon>Oribacterium</taxon>
    </lineage>
</organism>
<keyword evidence="4 6" id="KW-1133">Transmembrane helix</keyword>
<dbReference type="InParanoid" id="C2L183"/>
<keyword evidence="6" id="KW-0472">Membrane</keyword>
<evidence type="ECO:0000256" key="6">
    <source>
        <dbReference type="SAM" id="Phobius"/>
    </source>
</evidence>
<evidence type="ECO:0008006" key="9">
    <source>
        <dbReference type="Google" id="ProtNLM"/>
    </source>
</evidence>
<dbReference type="InterPro" id="IPR050487">
    <property type="entry name" value="FtsQ_DivIB"/>
</dbReference>
<dbReference type="HOGENOM" id="CLU_063194_0_0_9"/>
<evidence type="ECO:0000256" key="4">
    <source>
        <dbReference type="ARBA" id="ARBA00022989"/>
    </source>
</evidence>
<dbReference type="EMBL" id="ACKX01000235">
    <property type="protein sequence ID" value="EEJ50233.1"/>
    <property type="molecule type" value="Genomic_DNA"/>
</dbReference>
<sequence length="248" mass="29065">MIREDEQKMNRRKEQKQLIHYGLILFFLLLLLLIVSIRISDVKILGNKQYSEKEIKAMLFQDEWDEKSAYAFFKEKFRPHKSLPFIERYEMRWKNPWSVEVIIYEKNMVGYVQYMSSNFYFDGDGVVVESTKKKAPRIPEVKGLKFSSVSLYKALPVENKSVFQDILNLSASLQQEKISCDYIEYYGTQAIIHVGGIRVLLGGNEDMEQKVMSLKDILPALSGRKGTLDLSEFKGRKEKEAYIFRENK</sequence>
<keyword evidence="8" id="KW-1185">Reference proteome</keyword>
<dbReference type="PANTHER" id="PTHR37820">
    <property type="entry name" value="CELL DIVISION PROTEIN DIVIB"/>
    <property type="match status" value="1"/>
</dbReference>
<keyword evidence="2" id="KW-0132">Cell division</keyword>
<accession>C2L183</accession>
<dbReference type="GO" id="GO:0051301">
    <property type="term" value="P:cell division"/>
    <property type="evidence" value="ECO:0007669"/>
    <property type="project" value="UniProtKB-KW"/>
</dbReference>
<name>C2L183_9FIRM</name>
<dbReference type="Proteomes" id="UP000004121">
    <property type="component" value="Unassembled WGS sequence"/>
</dbReference>
<reference evidence="7 8" key="1">
    <citation type="submission" date="2009-04" db="EMBL/GenBank/DDBJ databases">
        <authorList>
            <person name="Qin X."/>
            <person name="Bachman B."/>
            <person name="Battles P."/>
            <person name="Bell A."/>
            <person name="Bess C."/>
            <person name="Bickham C."/>
            <person name="Chaboub L."/>
            <person name="Chen D."/>
            <person name="Coyle M."/>
            <person name="Deiros D.R."/>
            <person name="Dinh H."/>
            <person name="Forbes L."/>
            <person name="Fowler G."/>
            <person name="Francisco L."/>
            <person name="Fu Q."/>
            <person name="Gubbala S."/>
            <person name="Hale W."/>
            <person name="Han Y."/>
            <person name="Hemphill L."/>
            <person name="Highlander S.K."/>
            <person name="Hirani K."/>
            <person name="Hogues M."/>
            <person name="Jackson L."/>
            <person name="Jakkamsetti A."/>
            <person name="Javaid M."/>
            <person name="Jiang H."/>
            <person name="Korchina V."/>
            <person name="Kovar C."/>
            <person name="Lara F."/>
            <person name="Lee S."/>
            <person name="Mata R."/>
            <person name="Mathew T."/>
            <person name="Moen C."/>
            <person name="Morales K."/>
            <person name="Munidasa M."/>
            <person name="Nazareth L."/>
            <person name="Ngo R."/>
            <person name="Nguyen L."/>
            <person name="Okwuonu G."/>
            <person name="Ongeri F."/>
            <person name="Patil S."/>
            <person name="Petrosino J."/>
            <person name="Pham C."/>
            <person name="Pham P."/>
            <person name="Pu L.-L."/>
            <person name="Puazo M."/>
            <person name="Raj R."/>
            <person name="Reid J."/>
            <person name="Rouhana J."/>
            <person name="Saada N."/>
            <person name="Shang Y."/>
            <person name="Simmons D."/>
            <person name="Thornton R."/>
            <person name="Warren J."/>
            <person name="Weissenberger G."/>
            <person name="Zhang J."/>
            <person name="Zhang L."/>
            <person name="Zhou C."/>
            <person name="Zhu D."/>
            <person name="Muzny D."/>
            <person name="Worley K."/>
            <person name="Gibbs R."/>
        </authorList>
    </citation>
    <scope>NUCLEOTIDE SEQUENCE [LARGE SCALE GENOMIC DNA]</scope>
    <source>
        <strain evidence="7 8">F0268</strain>
    </source>
</reference>
<keyword evidence="3 6" id="KW-0812">Transmembrane</keyword>
<proteinExistence type="predicted"/>
<comment type="caution">
    <text evidence="7">The sequence shown here is derived from an EMBL/GenBank/DDBJ whole genome shotgun (WGS) entry which is preliminary data.</text>
</comment>
<evidence type="ECO:0000313" key="8">
    <source>
        <dbReference type="Proteomes" id="UP000004121"/>
    </source>
</evidence>
<protein>
    <recommendedName>
        <fullName evidence="9">POTRA domain protein, FtsQ-type</fullName>
    </recommendedName>
</protein>
<evidence type="ECO:0000256" key="3">
    <source>
        <dbReference type="ARBA" id="ARBA00022692"/>
    </source>
</evidence>
<dbReference type="GO" id="GO:0005886">
    <property type="term" value="C:plasma membrane"/>
    <property type="evidence" value="ECO:0007669"/>
    <property type="project" value="TreeGrafter"/>
</dbReference>
<evidence type="ECO:0000313" key="7">
    <source>
        <dbReference type="EMBL" id="EEJ50233.1"/>
    </source>
</evidence>
<evidence type="ECO:0000256" key="1">
    <source>
        <dbReference type="ARBA" id="ARBA00022475"/>
    </source>
</evidence>